<dbReference type="OrthoDB" id="443318at2759"/>
<dbReference type="InterPro" id="IPR001563">
    <property type="entry name" value="Peptidase_S10"/>
</dbReference>
<sequence>MLVQSLISATLVATGLLAEGALAAGYHVPIPAKAQRRYEDHYGAMLGKRTSSASKNATQDFRYLTKETKPYRVESLPDVNFDLGEMYSGLVPIESNDTSRQLFFIFQPTIGEPVDEITIWLNGGPGCSSMEAFIQENGRFLWQPGTYLPVENPYSWVNLTNMLWVDQPVGTGFSTGTPTATSEEEIAQDFIKFFKNFEKLFGIKKYKIYVTGESYAGRYVPYISDAMINENDTEYYDLSGALVYDPVIGAFDSVQMQVPAYPLLAENNNMLNFDSKTLAELEKIHTSCGFDKYIEKYLTFPASGVQPPMSYSEDCDVFDAALTYALAINPCWNIYEINAVCPLQWDILGFPTVLDYMPAGAEIYFQRKDVVKALHAPTNITWTECSSEAVFIGSGGPESEGDLSADPIQSVLPKVIEHTNRVLVGNGDYDFIIMTNGTLLSIQNMTWNGHLGFSEKPSTPINITLVDLEYAEVFAENGLSGVDGGQGIMGIQHYERGLMFVETYMSGHMQPEYQPRSSYRHLQWLLGRINEI</sequence>
<evidence type="ECO:0000313" key="9">
    <source>
        <dbReference type="Proteomes" id="UP000249363"/>
    </source>
</evidence>
<evidence type="ECO:0000256" key="6">
    <source>
        <dbReference type="ARBA" id="ARBA00023180"/>
    </source>
</evidence>
<dbReference type="GeneID" id="63789914"/>
<comment type="similarity">
    <text evidence="1 7">Belongs to the peptidase S10 family.</text>
</comment>
<dbReference type="RefSeq" id="XP_040729202.1">
    <property type="nucleotide sequence ID" value="XM_040879613.1"/>
</dbReference>
<keyword evidence="9" id="KW-1185">Reference proteome</keyword>
<proteinExistence type="inferred from homology"/>
<accession>A0A364KMB3</accession>
<dbReference type="InterPro" id="IPR029058">
    <property type="entry name" value="AB_hydrolase_fold"/>
</dbReference>
<dbReference type="PANTHER" id="PTHR11802">
    <property type="entry name" value="SERINE PROTEASE FAMILY S10 SERINE CARBOXYPEPTIDASE"/>
    <property type="match status" value="1"/>
</dbReference>
<keyword evidence="5 7" id="KW-0378">Hydrolase</keyword>
<dbReference type="GO" id="GO:0004185">
    <property type="term" value="F:serine-type carboxypeptidase activity"/>
    <property type="evidence" value="ECO:0007669"/>
    <property type="project" value="UniProtKB-UniRule"/>
</dbReference>
<keyword evidence="2 7" id="KW-0121">Carboxypeptidase</keyword>
<dbReference type="PROSITE" id="PS00131">
    <property type="entry name" value="CARBOXYPEPT_SER_SER"/>
    <property type="match status" value="1"/>
</dbReference>
<dbReference type="Gene3D" id="3.40.50.1820">
    <property type="entry name" value="alpha/beta hydrolase"/>
    <property type="match status" value="1"/>
</dbReference>
<keyword evidence="4 7" id="KW-0732">Signal</keyword>
<dbReference type="Pfam" id="PF00450">
    <property type="entry name" value="Peptidase_S10"/>
    <property type="match status" value="1"/>
</dbReference>
<feature type="chain" id="PRO_5016477294" description="Carboxypeptidase" evidence="7">
    <location>
        <begin position="24"/>
        <end position="532"/>
    </location>
</feature>
<keyword evidence="6" id="KW-0325">Glycoprotein</keyword>
<dbReference type="EMBL" id="MIKG01000001">
    <property type="protein sequence ID" value="RAO64685.1"/>
    <property type="molecule type" value="Genomic_DNA"/>
</dbReference>
<organism evidence="8 9">
    <name type="scientific">Talaromyces amestolkiae</name>
    <dbReference type="NCBI Taxonomy" id="1196081"/>
    <lineage>
        <taxon>Eukaryota</taxon>
        <taxon>Fungi</taxon>
        <taxon>Dikarya</taxon>
        <taxon>Ascomycota</taxon>
        <taxon>Pezizomycotina</taxon>
        <taxon>Eurotiomycetes</taxon>
        <taxon>Eurotiomycetidae</taxon>
        <taxon>Eurotiales</taxon>
        <taxon>Trichocomaceae</taxon>
        <taxon>Talaromyces</taxon>
        <taxon>Talaromyces sect. Talaromyces</taxon>
    </lineage>
</organism>
<dbReference type="PRINTS" id="PR00724">
    <property type="entry name" value="CRBOXYPTASEC"/>
</dbReference>
<dbReference type="Proteomes" id="UP000249363">
    <property type="component" value="Unassembled WGS sequence"/>
</dbReference>
<protein>
    <recommendedName>
        <fullName evidence="7">Carboxypeptidase</fullName>
        <ecNumber evidence="7">3.4.16.-</ecNumber>
    </recommendedName>
</protein>
<dbReference type="PANTHER" id="PTHR11802:SF479">
    <property type="entry name" value="CARBOXYPEPTIDASE"/>
    <property type="match status" value="1"/>
</dbReference>
<dbReference type="EC" id="3.4.16.-" evidence="7"/>
<evidence type="ECO:0000256" key="3">
    <source>
        <dbReference type="ARBA" id="ARBA00022670"/>
    </source>
</evidence>
<dbReference type="SUPFAM" id="SSF53474">
    <property type="entry name" value="alpha/beta-Hydrolases"/>
    <property type="match status" value="1"/>
</dbReference>
<evidence type="ECO:0000256" key="4">
    <source>
        <dbReference type="ARBA" id="ARBA00022729"/>
    </source>
</evidence>
<dbReference type="InterPro" id="IPR018202">
    <property type="entry name" value="Ser_caboxypep_ser_AS"/>
</dbReference>
<evidence type="ECO:0000256" key="2">
    <source>
        <dbReference type="ARBA" id="ARBA00022645"/>
    </source>
</evidence>
<dbReference type="GO" id="GO:0006508">
    <property type="term" value="P:proteolysis"/>
    <property type="evidence" value="ECO:0007669"/>
    <property type="project" value="UniProtKB-KW"/>
</dbReference>
<keyword evidence="3 7" id="KW-0645">Protease</keyword>
<evidence type="ECO:0000256" key="5">
    <source>
        <dbReference type="ARBA" id="ARBA00022801"/>
    </source>
</evidence>
<dbReference type="AlphaFoldDB" id="A0A364KMB3"/>
<name>A0A364KMB3_TALAM</name>
<comment type="caution">
    <text evidence="8">The sequence shown here is derived from an EMBL/GenBank/DDBJ whole genome shotgun (WGS) entry which is preliminary data.</text>
</comment>
<evidence type="ECO:0000256" key="1">
    <source>
        <dbReference type="ARBA" id="ARBA00009431"/>
    </source>
</evidence>
<dbReference type="STRING" id="1196081.A0A364KMB3"/>
<gene>
    <name evidence="8" type="ORF">BHQ10_000697</name>
</gene>
<dbReference type="FunFam" id="3.40.50.1820:FF:000118">
    <property type="entry name" value="Carboxypeptidase"/>
    <property type="match status" value="1"/>
</dbReference>
<evidence type="ECO:0000313" key="8">
    <source>
        <dbReference type="EMBL" id="RAO64685.1"/>
    </source>
</evidence>
<evidence type="ECO:0000256" key="7">
    <source>
        <dbReference type="RuleBase" id="RU361156"/>
    </source>
</evidence>
<feature type="signal peptide" evidence="7">
    <location>
        <begin position="1"/>
        <end position="23"/>
    </location>
</feature>
<reference evidence="8 9" key="1">
    <citation type="journal article" date="2017" name="Biotechnol. Biofuels">
        <title>Differential beta-glucosidase expression as a function of carbon source availability in Talaromyces amestolkiae: a genomic and proteomic approach.</title>
        <authorList>
            <person name="de Eugenio L.I."/>
            <person name="Mendez-Liter J.A."/>
            <person name="Nieto-Dominguez M."/>
            <person name="Alonso L."/>
            <person name="Gil-Munoz J."/>
            <person name="Barriuso J."/>
            <person name="Prieto A."/>
            <person name="Martinez M.J."/>
        </authorList>
    </citation>
    <scope>NUCLEOTIDE SEQUENCE [LARGE SCALE GENOMIC DNA]</scope>
    <source>
        <strain evidence="8 9">CIB</strain>
    </source>
</reference>